<proteinExistence type="inferred from homology"/>
<comment type="caution">
    <text evidence="6">Lacks conserved residue(s) required for the propagation of feature annotation.</text>
</comment>
<dbReference type="GO" id="GO:0006741">
    <property type="term" value="P:NADP+ biosynthetic process"/>
    <property type="evidence" value="ECO:0007669"/>
    <property type="project" value="UniProtKB-UniRule"/>
</dbReference>
<evidence type="ECO:0000313" key="8">
    <source>
        <dbReference type="Proteomes" id="UP000184334"/>
    </source>
</evidence>
<dbReference type="InterPro" id="IPR017438">
    <property type="entry name" value="ATP-NAD_kinase_N"/>
</dbReference>
<dbReference type="Proteomes" id="UP000184334">
    <property type="component" value="Unassembled WGS sequence"/>
</dbReference>
<dbReference type="HAMAP" id="MF_00361">
    <property type="entry name" value="NAD_kinase"/>
    <property type="match status" value="1"/>
</dbReference>
<dbReference type="AlphaFoldDB" id="A0A1M4SZ13"/>
<dbReference type="PANTHER" id="PTHR20275">
    <property type="entry name" value="NAD KINASE"/>
    <property type="match status" value="1"/>
</dbReference>
<dbReference type="GO" id="GO:0051287">
    <property type="term" value="F:NAD binding"/>
    <property type="evidence" value="ECO:0007669"/>
    <property type="project" value="UniProtKB-ARBA"/>
</dbReference>
<keyword evidence="2 6" id="KW-0418">Kinase</keyword>
<keyword evidence="6" id="KW-0067">ATP-binding</keyword>
<sequence>MKAILFFNPLKARKEDVQEQFFDIFHNNDIEILKIMPAGSALADNSLYQEADIFIVLGGDGTVLRVAELSAENSIPIVGINLGTLGFLTAYDSTEIEQAAKDIASNNLHYSDRFLLECYVGGKKLISLNDITVQKSQPIGTVDLEILIKGESVLNYAGDGVILSTPTGSTGYALSMGGPIIEPSLDLITINPLASHSLNIRPLVVSSNNYIEIIIHHIDAGNAYVTVDGDIVHRIEAGMAVVVSSSEKKVTLAQKNDYSFFKVLNNKLGFGRRII</sequence>
<dbReference type="GO" id="GO:0005524">
    <property type="term" value="F:ATP binding"/>
    <property type="evidence" value="ECO:0007669"/>
    <property type="project" value="UniProtKB-KW"/>
</dbReference>
<reference evidence="7" key="1">
    <citation type="submission" date="2016-11" db="EMBL/GenBank/DDBJ databases">
        <authorList>
            <person name="Varghese N."/>
            <person name="Submissions S."/>
        </authorList>
    </citation>
    <scope>NUCLEOTIDE SEQUENCE [LARGE SCALE GENOMIC DNA]</scope>
    <source>
        <strain evidence="7">DSM 16785</strain>
    </source>
</reference>
<evidence type="ECO:0000256" key="5">
    <source>
        <dbReference type="ARBA" id="ARBA00047925"/>
    </source>
</evidence>
<keyword evidence="6" id="KW-0547">Nucleotide-binding</keyword>
<keyword evidence="6" id="KW-0963">Cytoplasm</keyword>
<evidence type="ECO:0000313" key="7">
    <source>
        <dbReference type="EMBL" id="SHE37459.1"/>
    </source>
</evidence>
<feature type="binding site" evidence="6">
    <location>
        <begin position="129"/>
        <end position="130"/>
    </location>
    <ligand>
        <name>NAD(+)</name>
        <dbReference type="ChEBI" id="CHEBI:57540"/>
    </ligand>
</feature>
<dbReference type="PANTHER" id="PTHR20275:SF0">
    <property type="entry name" value="NAD KINASE"/>
    <property type="match status" value="1"/>
</dbReference>
<keyword evidence="8" id="KW-1185">Reference proteome</keyword>
<comment type="function">
    <text evidence="6">Involved in the regulation of the intracellular balance of NAD and NADP, and is a key enzyme in the biosynthesis of NADP. Catalyzes specifically the phosphorylation on 2'-hydroxyl of the adenosine moiety of NAD to yield NADP.</text>
</comment>
<comment type="caution">
    <text evidence="7">The sequence shown here is derived from an EMBL/GenBank/DDBJ whole genome shotgun (WGS) entry which is preliminary data.</text>
</comment>
<evidence type="ECO:0000256" key="4">
    <source>
        <dbReference type="ARBA" id="ARBA00023027"/>
    </source>
</evidence>
<gene>
    <name evidence="6" type="primary">nadK</name>
    <name evidence="7" type="ORF">SAMN02745164_00308</name>
</gene>
<dbReference type="Pfam" id="PF20143">
    <property type="entry name" value="NAD_kinase_C"/>
    <property type="match status" value="1"/>
</dbReference>
<dbReference type="InterPro" id="IPR002504">
    <property type="entry name" value="NADK"/>
</dbReference>
<dbReference type="RefSeq" id="WP_072862726.1">
    <property type="nucleotide sequence ID" value="NZ_FQUI01000003.1"/>
</dbReference>
<feature type="binding site" evidence="6">
    <location>
        <position position="194"/>
    </location>
    <ligand>
        <name>NAD(+)</name>
        <dbReference type="ChEBI" id="CHEBI:57540"/>
    </ligand>
</feature>
<comment type="similarity">
    <text evidence="6">Belongs to the NAD kinase family.</text>
</comment>
<accession>A0A1M4SZ13</accession>
<dbReference type="GO" id="GO:0003951">
    <property type="term" value="F:NAD+ kinase activity"/>
    <property type="evidence" value="ECO:0007669"/>
    <property type="project" value="UniProtKB-UniRule"/>
</dbReference>
<feature type="binding site" evidence="6">
    <location>
        <position position="159"/>
    </location>
    <ligand>
        <name>NAD(+)</name>
        <dbReference type="ChEBI" id="CHEBI:57540"/>
    </ligand>
</feature>
<dbReference type="EC" id="2.7.1.23" evidence="6"/>
<feature type="binding site" evidence="6">
    <location>
        <begin position="60"/>
        <end position="61"/>
    </location>
    <ligand>
        <name>NAD(+)</name>
        <dbReference type="ChEBI" id="CHEBI:57540"/>
    </ligand>
</feature>
<name>A0A1M4SZ13_MARH1</name>
<dbReference type="GO" id="GO:0005737">
    <property type="term" value="C:cytoplasm"/>
    <property type="evidence" value="ECO:0007669"/>
    <property type="project" value="UniProtKB-SubCell"/>
</dbReference>
<dbReference type="GO" id="GO:0046872">
    <property type="term" value="F:metal ion binding"/>
    <property type="evidence" value="ECO:0007669"/>
    <property type="project" value="UniProtKB-UniRule"/>
</dbReference>
<feature type="active site" description="Proton acceptor" evidence="6">
    <location>
        <position position="60"/>
    </location>
</feature>
<evidence type="ECO:0000256" key="3">
    <source>
        <dbReference type="ARBA" id="ARBA00022857"/>
    </source>
</evidence>
<dbReference type="Gene3D" id="2.60.200.30">
    <property type="entry name" value="Probable inorganic polyphosphate/atp-NAD kinase, domain 2"/>
    <property type="match status" value="1"/>
</dbReference>
<comment type="catalytic activity">
    <reaction evidence="5 6">
        <text>NAD(+) + ATP = ADP + NADP(+) + H(+)</text>
        <dbReference type="Rhea" id="RHEA:18629"/>
        <dbReference type="ChEBI" id="CHEBI:15378"/>
        <dbReference type="ChEBI" id="CHEBI:30616"/>
        <dbReference type="ChEBI" id="CHEBI:57540"/>
        <dbReference type="ChEBI" id="CHEBI:58349"/>
        <dbReference type="ChEBI" id="CHEBI:456216"/>
        <dbReference type="EC" id="2.7.1.23"/>
    </reaction>
</comment>
<dbReference type="STRING" id="1122195.SAMN02745164_00308"/>
<dbReference type="OrthoDB" id="9774737at2"/>
<protein>
    <recommendedName>
        <fullName evidence="6">NAD kinase</fullName>
        <ecNumber evidence="6">2.7.1.23</ecNumber>
    </recommendedName>
    <alternativeName>
        <fullName evidence="6">ATP-dependent NAD kinase</fullName>
    </alternativeName>
</protein>
<dbReference type="InterPro" id="IPR017437">
    <property type="entry name" value="ATP-NAD_kinase_PpnK-typ_C"/>
</dbReference>
<dbReference type="SUPFAM" id="SSF111331">
    <property type="entry name" value="NAD kinase/diacylglycerol kinase-like"/>
    <property type="match status" value="1"/>
</dbReference>
<comment type="subcellular location">
    <subcellularLocation>
        <location evidence="6">Cytoplasm</location>
    </subcellularLocation>
</comment>
<keyword evidence="1 6" id="KW-0808">Transferase</keyword>
<organism evidence="7 8">
    <name type="scientific">Marinitoga hydrogenitolerans (strain DSM 16785 / JCM 12826 / AT1271)</name>
    <dbReference type="NCBI Taxonomy" id="1122195"/>
    <lineage>
        <taxon>Bacteria</taxon>
        <taxon>Thermotogati</taxon>
        <taxon>Thermotogota</taxon>
        <taxon>Thermotogae</taxon>
        <taxon>Petrotogales</taxon>
        <taxon>Petrotogaceae</taxon>
        <taxon>Marinitoga</taxon>
    </lineage>
</organism>
<dbReference type="EMBL" id="FQUI01000003">
    <property type="protein sequence ID" value="SHE37459.1"/>
    <property type="molecule type" value="Genomic_DNA"/>
</dbReference>
<dbReference type="GO" id="GO:0019674">
    <property type="term" value="P:NAD+ metabolic process"/>
    <property type="evidence" value="ECO:0007669"/>
    <property type="project" value="InterPro"/>
</dbReference>
<evidence type="ECO:0000256" key="2">
    <source>
        <dbReference type="ARBA" id="ARBA00022777"/>
    </source>
</evidence>
<evidence type="ECO:0000256" key="1">
    <source>
        <dbReference type="ARBA" id="ARBA00022679"/>
    </source>
</evidence>
<dbReference type="Pfam" id="PF01513">
    <property type="entry name" value="NAD_kinase"/>
    <property type="match status" value="1"/>
</dbReference>
<keyword evidence="3 6" id="KW-0521">NADP</keyword>
<keyword evidence="4 6" id="KW-0520">NAD</keyword>
<dbReference type="InterPro" id="IPR016064">
    <property type="entry name" value="NAD/diacylglycerol_kinase_sf"/>
</dbReference>
<feature type="binding site" evidence="6">
    <location>
        <position position="65"/>
    </location>
    <ligand>
        <name>NAD(+)</name>
        <dbReference type="ChEBI" id="CHEBI:57540"/>
    </ligand>
</feature>
<comment type="cofactor">
    <cofactor evidence="6">
        <name>a divalent metal cation</name>
        <dbReference type="ChEBI" id="CHEBI:60240"/>
    </cofactor>
</comment>
<evidence type="ECO:0000256" key="6">
    <source>
        <dbReference type="HAMAP-Rule" id="MF_00361"/>
    </source>
</evidence>
<dbReference type="Gene3D" id="3.40.50.10330">
    <property type="entry name" value="Probable inorganic polyphosphate/atp-NAD kinase, domain 1"/>
    <property type="match status" value="1"/>
</dbReference>
<feature type="binding site" evidence="6">
    <location>
        <begin position="170"/>
        <end position="175"/>
    </location>
    <ligand>
        <name>NAD(+)</name>
        <dbReference type="ChEBI" id="CHEBI:57540"/>
    </ligand>
</feature>